<gene>
    <name evidence="2" type="ORF">ACFORO_36255</name>
</gene>
<evidence type="ECO:0000259" key="1">
    <source>
        <dbReference type="Pfam" id="PF00931"/>
    </source>
</evidence>
<dbReference type="InterPro" id="IPR053137">
    <property type="entry name" value="NLR-like"/>
</dbReference>
<dbReference type="SUPFAM" id="SSF48452">
    <property type="entry name" value="TPR-like"/>
    <property type="match status" value="1"/>
</dbReference>
<feature type="domain" description="NB-ARC" evidence="1">
    <location>
        <begin position="91"/>
        <end position="212"/>
    </location>
</feature>
<protein>
    <submittedName>
        <fullName evidence="2">Tetratricopeptide repeat protein</fullName>
    </submittedName>
</protein>
<comment type="caution">
    <text evidence="2">The sequence shown here is derived from an EMBL/GenBank/DDBJ whole genome shotgun (WGS) entry which is preliminary data.</text>
</comment>
<dbReference type="Pfam" id="PF13374">
    <property type="entry name" value="TPR_10"/>
    <property type="match status" value="2"/>
</dbReference>
<sequence>MSDRPVHGATVNYVAADTGGDVAQSGAIHSDAHTYSRSRPVVSLPHRAGVPPQQATAFQHRPRTTQLLEQVLGRGDAAVLAGSSWVRTGVVSGLGGVGKTQVALDYAERVWRGGEVGLWAWITAGSREAIVSSYARLASDLTGIEDPDPEHGARRLLAWLAATAERWLVVLDDVQNPADLRGLWPPATPTGRVVVTTRRRDAALRGNGRHLIGVDTFTPAEAEAYLHAALADQPALRDGAVKLAAELGHLPLALAQAGAYMLDRDLSCTDYLARWTDRRRNLESLFPEFDELPDEHRATVAATWSLSVEQANQLEPAGIAATLLEVASMLDPNGIPSDVFTAPPITDLLVQSTGRKLGAEQARDGLRCLHRLNLITVTPGTGQRTVRVHALVQRTTRDALPAERFVTVARAAADTLQRIWPEIERDAALGQVLRANTDALADAAGEHLWERYGHEVLFLAGNSLRGAGLVAEAKDYFRRLHITATQHLHPDHPDTLTTLGNLAALRGEAGDPAGAVAAFEELLADRLRVLGPDHPDTLGTRNNLARWRGESGDPAGAASAFEKLLADTSRVLGRDHPITLTARNNLAALRGEAGDPAGAVAAFE</sequence>
<accession>A0ABV7QUD3</accession>
<organism evidence="2 3">
    <name type="scientific">Amycolatopsis halotolerans</name>
    <dbReference type="NCBI Taxonomy" id="330083"/>
    <lineage>
        <taxon>Bacteria</taxon>
        <taxon>Bacillati</taxon>
        <taxon>Actinomycetota</taxon>
        <taxon>Actinomycetes</taxon>
        <taxon>Pseudonocardiales</taxon>
        <taxon>Pseudonocardiaceae</taxon>
        <taxon>Amycolatopsis</taxon>
    </lineage>
</organism>
<dbReference type="PANTHER" id="PTHR46082">
    <property type="entry name" value="ATP/GTP-BINDING PROTEIN-RELATED"/>
    <property type="match status" value="1"/>
</dbReference>
<evidence type="ECO:0000313" key="2">
    <source>
        <dbReference type="EMBL" id="MFC3515661.1"/>
    </source>
</evidence>
<dbReference type="InterPro" id="IPR027417">
    <property type="entry name" value="P-loop_NTPase"/>
</dbReference>
<dbReference type="EMBL" id="JBHRWI010000052">
    <property type="protein sequence ID" value="MFC3515661.1"/>
    <property type="molecule type" value="Genomic_DNA"/>
</dbReference>
<dbReference type="Gene3D" id="3.40.50.300">
    <property type="entry name" value="P-loop containing nucleotide triphosphate hydrolases"/>
    <property type="match status" value="1"/>
</dbReference>
<dbReference type="Gene3D" id="1.25.40.10">
    <property type="entry name" value="Tetratricopeptide repeat domain"/>
    <property type="match status" value="1"/>
</dbReference>
<feature type="non-terminal residue" evidence="2">
    <location>
        <position position="604"/>
    </location>
</feature>
<dbReference type="SUPFAM" id="SSF52540">
    <property type="entry name" value="P-loop containing nucleoside triphosphate hydrolases"/>
    <property type="match status" value="1"/>
</dbReference>
<dbReference type="PANTHER" id="PTHR46082:SF6">
    <property type="entry name" value="AAA+ ATPASE DOMAIN-CONTAINING PROTEIN-RELATED"/>
    <property type="match status" value="1"/>
</dbReference>
<keyword evidence="3" id="KW-1185">Reference proteome</keyword>
<dbReference type="PRINTS" id="PR00364">
    <property type="entry name" value="DISEASERSIST"/>
</dbReference>
<name>A0ABV7QUD3_9PSEU</name>
<dbReference type="InterPro" id="IPR011990">
    <property type="entry name" value="TPR-like_helical_dom_sf"/>
</dbReference>
<dbReference type="Proteomes" id="UP001595764">
    <property type="component" value="Unassembled WGS sequence"/>
</dbReference>
<dbReference type="InterPro" id="IPR002182">
    <property type="entry name" value="NB-ARC"/>
</dbReference>
<dbReference type="Pfam" id="PF00931">
    <property type="entry name" value="NB-ARC"/>
    <property type="match status" value="1"/>
</dbReference>
<reference evidence="3" key="1">
    <citation type="journal article" date="2019" name="Int. J. Syst. Evol. Microbiol.">
        <title>The Global Catalogue of Microorganisms (GCM) 10K type strain sequencing project: providing services to taxonomists for standard genome sequencing and annotation.</title>
        <authorList>
            <consortium name="The Broad Institute Genomics Platform"/>
            <consortium name="The Broad Institute Genome Sequencing Center for Infectious Disease"/>
            <person name="Wu L."/>
            <person name="Ma J."/>
        </authorList>
    </citation>
    <scope>NUCLEOTIDE SEQUENCE [LARGE SCALE GENOMIC DNA]</scope>
    <source>
        <strain evidence="3">CGMCC 4.7682</strain>
    </source>
</reference>
<proteinExistence type="predicted"/>
<evidence type="ECO:0000313" key="3">
    <source>
        <dbReference type="Proteomes" id="UP001595764"/>
    </source>
</evidence>
<dbReference type="RefSeq" id="WP_377896718.1">
    <property type="nucleotide sequence ID" value="NZ_JBHRWI010000052.1"/>
</dbReference>